<dbReference type="OMA" id="FGWAQVW"/>
<evidence type="ECO:0000256" key="6">
    <source>
        <dbReference type="ARBA" id="ARBA00022801"/>
    </source>
</evidence>
<keyword evidence="13" id="KW-1185">Reference proteome</keyword>
<dbReference type="PANTHER" id="PTHR11733:SF167">
    <property type="entry name" value="FI17812P1-RELATED"/>
    <property type="match status" value="1"/>
</dbReference>
<evidence type="ECO:0000259" key="11">
    <source>
        <dbReference type="Pfam" id="PF05649"/>
    </source>
</evidence>
<comment type="subcellular location">
    <subcellularLocation>
        <location evidence="2">Cell membrane</location>
        <topology evidence="2">Single-pass type II membrane protein</topology>
    </subcellularLocation>
</comment>
<dbReference type="GO" id="GO:0016485">
    <property type="term" value="P:protein processing"/>
    <property type="evidence" value="ECO:0007669"/>
    <property type="project" value="TreeGrafter"/>
</dbReference>
<dbReference type="Pfam" id="PF01431">
    <property type="entry name" value="Peptidase_M13"/>
    <property type="match status" value="1"/>
</dbReference>
<sequence>MTKYKQAEFVDEDTSSIGTIHLNEGTSNPAIHIRYHTARGTSLWRSRNKLEKYLIVTALILTFIIILLIGVLSSGSSRDQKSAHVPHTKPIQVPCLNEHCIHASSQILKSIDRSIDPCDDFYAFACNRWIKNNPIPDGKSMWGTFGKLEQQNQLVIKNVLERPLSFFKSEAERKAKLYYESCLDEDEIMEKLGAEPMQKFLRDIGGWNVTESGFSLSNWSMEETLKRSQNIYNMGGLFAWAIGEDDRNSSRHVIQIDQGGLTLPTRDNYLNRTVHEKVLNAYLDYMTKVAVLLGANETDARRQMSDVIEFETKIAEVTVPAENRRDEEALYHPMALYELQAKAPFINWTAHFADAMKIVGRKITEKEIVVVYAPEFLQQMTEIVKTYNKTPKGKIILNNYLVWQAVRTLTACLSKPFRDAYKGVRKALIGSEGGEEPWRYCVTDTNNVIGFAIGAMFVREVFHGESKPQAEEMINEVRTAFKRNLKNLAWMDRETRRLAEEKADAISDMIGFPDCILNPTQLDKKYDDLQIDSKKYFENNLRVNIYNLKKNLEKLDQPVNKTRWGMTPPTVNAYYTPTKNQIVFPAGILQLPFYDINNPKSLNFGAMGVVMGHELTHAFDDQGREYDKYGNLHQWWNNQTIERFKQRTDCFNEQYGAYSLNGRNLNGKQTLGENIADNGGLKAAFHAYTSTNNDRPVDVLPLPGINMTHRQLFFISFAQVWCSAVTDEASSLQIEKDPHSPPMYRVIGPLSNLKEFSEEFNCPLGSRMNPLNKCEVW</sequence>
<gene>
    <name evidence="12" type="ORF">HERILL_LOCUS16172</name>
</gene>
<dbReference type="GO" id="GO:0004222">
    <property type="term" value="F:metalloendopeptidase activity"/>
    <property type="evidence" value="ECO:0007669"/>
    <property type="project" value="InterPro"/>
</dbReference>
<keyword evidence="4" id="KW-0645">Protease</keyword>
<accession>A0A7R8Z5B1</accession>
<evidence type="ECO:0000256" key="2">
    <source>
        <dbReference type="ARBA" id="ARBA00004401"/>
    </source>
</evidence>
<evidence type="ECO:0000313" key="12">
    <source>
        <dbReference type="EMBL" id="CAD7093917.1"/>
    </source>
</evidence>
<dbReference type="Pfam" id="PF05649">
    <property type="entry name" value="Peptidase_M13_N"/>
    <property type="match status" value="1"/>
</dbReference>
<dbReference type="OrthoDB" id="6475849at2759"/>
<organism evidence="12 13">
    <name type="scientific">Hermetia illucens</name>
    <name type="common">Black soldier fly</name>
    <dbReference type="NCBI Taxonomy" id="343691"/>
    <lineage>
        <taxon>Eukaryota</taxon>
        <taxon>Metazoa</taxon>
        <taxon>Ecdysozoa</taxon>
        <taxon>Arthropoda</taxon>
        <taxon>Hexapoda</taxon>
        <taxon>Insecta</taxon>
        <taxon>Pterygota</taxon>
        <taxon>Neoptera</taxon>
        <taxon>Endopterygota</taxon>
        <taxon>Diptera</taxon>
        <taxon>Brachycera</taxon>
        <taxon>Stratiomyomorpha</taxon>
        <taxon>Stratiomyidae</taxon>
        <taxon>Hermetiinae</taxon>
        <taxon>Hermetia</taxon>
    </lineage>
</organism>
<dbReference type="AlphaFoldDB" id="A0A7R8Z5B1"/>
<protein>
    <recommendedName>
        <fullName evidence="14">Endothelin-converting enzyme 1</fullName>
    </recommendedName>
</protein>
<evidence type="ECO:0000256" key="5">
    <source>
        <dbReference type="ARBA" id="ARBA00022723"/>
    </source>
</evidence>
<evidence type="ECO:0008006" key="14">
    <source>
        <dbReference type="Google" id="ProtNLM"/>
    </source>
</evidence>
<evidence type="ECO:0000256" key="7">
    <source>
        <dbReference type="ARBA" id="ARBA00022833"/>
    </source>
</evidence>
<evidence type="ECO:0000256" key="4">
    <source>
        <dbReference type="ARBA" id="ARBA00022670"/>
    </source>
</evidence>
<dbReference type="SUPFAM" id="SSF55486">
    <property type="entry name" value="Metalloproteases ('zincins'), catalytic domain"/>
    <property type="match status" value="1"/>
</dbReference>
<keyword evidence="7" id="KW-0862">Zinc</keyword>
<comment type="cofactor">
    <cofactor evidence="1">
        <name>Zn(2+)</name>
        <dbReference type="ChEBI" id="CHEBI:29105"/>
    </cofactor>
</comment>
<evidence type="ECO:0000256" key="8">
    <source>
        <dbReference type="ARBA" id="ARBA00023049"/>
    </source>
</evidence>
<feature type="transmembrane region" description="Helical" evidence="9">
    <location>
        <begin position="53"/>
        <end position="72"/>
    </location>
</feature>
<reference evidence="12 13" key="1">
    <citation type="submission" date="2020-11" db="EMBL/GenBank/DDBJ databases">
        <authorList>
            <person name="Wallbank WR R."/>
            <person name="Pardo Diaz C."/>
            <person name="Kozak K."/>
            <person name="Martin S."/>
            <person name="Jiggins C."/>
            <person name="Moest M."/>
            <person name="Warren A I."/>
            <person name="Generalovic N T."/>
            <person name="Byers J.R.P. K."/>
            <person name="Montejo-Kovacevich G."/>
            <person name="Yen C E."/>
        </authorList>
    </citation>
    <scope>NUCLEOTIDE SEQUENCE [LARGE SCALE GENOMIC DNA]</scope>
</reference>
<dbReference type="GO" id="GO:0005886">
    <property type="term" value="C:plasma membrane"/>
    <property type="evidence" value="ECO:0007669"/>
    <property type="project" value="UniProtKB-SubCell"/>
</dbReference>
<keyword evidence="9" id="KW-0812">Transmembrane</keyword>
<dbReference type="InParanoid" id="A0A7R8Z5B1"/>
<dbReference type="Gene3D" id="1.10.1380.10">
    <property type="entry name" value="Neutral endopeptidase , domain2"/>
    <property type="match status" value="1"/>
</dbReference>
<dbReference type="InterPro" id="IPR024079">
    <property type="entry name" value="MetalloPept_cat_dom_sf"/>
</dbReference>
<proteinExistence type="inferred from homology"/>
<feature type="domain" description="Peptidase M13 C-terminal" evidence="10">
    <location>
        <begin position="572"/>
        <end position="776"/>
    </location>
</feature>
<dbReference type="InterPro" id="IPR018497">
    <property type="entry name" value="Peptidase_M13_C"/>
</dbReference>
<keyword evidence="8" id="KW-0482">Metalloprotease</keyword>
<dbReference type="PROSITE" id="PS51885">
    <property type="entry name" value="NEPRILYSIN"/>
    <property type="match status" value="1"/>
</dbReference>
<dbReference type="EMBL" id="LR899015">
    <property type="protein sequence ID" value="CAD7093917.1"/>
    <property type="molecule type" value="Genomic_DNA"/>
</dbReference>
<evidence type="ECO:0000256" key="9">
    <source>
        <dbReference type="SAM" id="Phobius"/>
    </source>
</evidence>
<comment type="similarity">
    <text evidence="3">Belongs to the peptidase M13 family.</text>
</comment>
<dbReference type="InterPro" id="IPR042089">
    <property type="entry name" value="Peptidase_M13_dom_2"/>
</dbReference>
<keyword evidence="9" id="KW-1133">Transmembrane helix</keyword>
<dbReference type="InterPro" id="IPR008753">
    <property type="entry name" value="Peptidase_M13_N"/>
</dbReference>
<dbReference type="PRINTS" id="PR00786">
    <property type="entry name" value="NEPRILYSIN"/>
</dbReference>
<name>A0A7R8Z5B1_HERIL</name>
<keyword evidence="5" id="KW-0479">Metal-binding</keyword>
<keyword evidence="6" id="KW-0378">Hydrolase</keyword>
<dbReference type="CDD" id="cd08662">
    <property type="entry name" value="M13"/>
    <property type="match status" value="1"/>
</dbReference>
<feature type="domain" description="Peptidase M13 N-terminal" evidence="11">
    <location>
        <begin position="117"/>
        <end position="513"/>
    </location>
</feature>
<evidence type="ECO:0000313" key="13">
    <source>
        <dbReference type="Proteomes" id="UP000594454"/>
    </source>
</evidence>
<dbReference type="PANTHER" id="PTHR11733">
    <property type="entry name" value="ZINC METALLOPROTEASE FAMILY M13 NEPRILYSIN-RELATED"/>
    <property type="match status" value="1"/>
</dbReference>
<evidence type="ECO:0000256" key="3">
    <source>
        <dbReference type="ARBA" id="ARBA00007357"/>
    </source>
</evidence>
<dbReference type="Proteomes" id="UP000594454">
    <property type="component" value="Chromosome 7"/>
</dbReference>
<evidence type="ECO:0000259" key="10">
    <source>
        <dbReference type="Pfam" id="PF01431"/>
    </source>
</evidence>
<dbReference type="FunCoup" id="A0A7R8Z5B1">
    <property type="interactions" value="114"/>
</dbReference>
<keyword evidence="9" id="KW-0472">Membrane</keyword>
<dbReference type="Gene3D" id="3.40.390.10">
    <property type="entry name" value="Collagenase (Catalytic Domain)"/>
    <property type="match status" value="1"/>
</dbReference>
<dbReference type="InterPro" id="IPR000718">
    <property type="entry name" value="Peptidase_M13"/>
</dbReference>
<dbReference type="GO" id="GO:0046872">
    <property type="term" value="F:metal ion binding"/>
    <property type="evidence" value="ECO:0007669"/>
    <property type="project" value="UniProtKB-KW"/>
</dbReference>
<evidence type="ECO:0000256" key="1">
    <source>
        <dbReference type="ARBA" id="ARBA00001947"/>
    </source>
</evidence>